<dbReference type="Gene3D" id="3.40.50.150">
    <property type="entry name" value="Vaccinia Virus protein VP39"/>
    <property type="match status" value="2"/>
</dbReference>
<dbReference type="CDD" id="cd02440">
    <property type="entry name" value="AdoMet_MTases"/>
    <property type="match status" value="1"/>
</dbReference>
<evidence type="ECO:0000313" key="12">
    <source>
        <dbReference type="EMBL" id="QWU89687.1"/>
    </source>
</evidence>
<dbReference type="InterPro" id="IPR007213">
    <property type="entry name" value="Ppm1/Ppm2/Tcmp"/>
</dbReference>
<evidence type="ECO:0000256" key="9">
    <source>
        <dbReference type="ARBA" id="ARBA00032526"/>
    </source>
</evidence>
<evidence type="ECO:0000256" key="10">
    <source>
        <dbReference type="SAM" id="MobiDB-lite"/>
    </source>
</evidence>
<dbReference type="InterPro" id="IPR029063">
    <property type="entry name" value="SAM-dependent_MTases_sf"/>
</dbReference>
<proteinExistence type="inferred from homology"/>
<comment type="catalytic activity">
    <reaction evidence="1">
        <text>[phosphatase 2A protein]-C-terminal L-leucine + S-adenosyl-L-methionine = [phosphatase 2A protein]-C-terminal L-leucine methyl ester + S-adenosyl-L-homocysteine</text>
        <dbReference type="Rhea" id="RHEA:48544"/>
        <dbReference type="Rhea" id="RHEA-COMP:12134"/>
        <dbReference type="Rhea" id="RHEA-COMP:12135"/>
        <dbReference type="ChEBI" id="CHEBI:57856"/>
        <dbReference type="ChEBI" id="CHEBI:59789"/>
        <dbReference type="ChEBI" id="CHEBI:90516"/>
        <dbReference type="ChEBI" id="CHEBI:90517"/>
        <dbReference type="EC" id="2.1.1.233"/>
    </reaction>
</comment>
<dbReference type="PANTHER" id="PTHR13600:SF21">
    <property type="entry name" value="LEUCINE CARBOXYL METHYLTRANSFERASE 1"/>
    <property type="match status" value="1"/>
</dbReference>
<dbReference type="Proteomes" id="UP000825434">
    <property type="component" value="Chromosome 5"/>
</dbReference>
<dbReference type="InterPro" id="IPR016651">
    <property type="entry name" value="LCMT1"/>
</dbReference>
<organism evidence="12 13">
    <name type="scientific">Candidozyma haemuli</name>
    <dbReference type="NCBI Taxonomy" id="45357"/>
    <lineage>
        <taxon>Eukaryota</taxon>
        <taxon>Fungi</taxon>
        <taxon>Dikarya</taxon>
        <taxon>Ascomycota</taxon>
        <taxon>Saccharomycotina</taxon>
        <taxon>Pichiomycetes</taxon>
        <taxon>Metschnikowiaceae</taxon>
        <taxon>Candidozyma</taxon>
    </lineage>
</organism>
<dbReference type="PANTHER" id="PTHR13600">
    <property type="entry name" value="LEUCINE CARBOXYL METHYLTRANSFERASE"/>
    <property type="match status" value="1"/>
</dbReference>
<keyword evidence="5" id="KW-0489">Methyltransferase</keyword>
<protein>
    <recommendedName>
        <fullName evidence="4">Leucine carboxyl methyltransferase 1</fullName>
        <ecNumber evidence="3">2.1.1.233</ecNumber>
    </recommendedName>
    <alternativeName>
        <fullName evidence="8">Protein phosphatase methyltransferase 1</fullName>
    </alternativeName>
    <alternativeName>
        <fullName evidence="9">[Phosphatase 2A protein]-leucine-carboxy methyltransferase 1</fullName>
    </alternativeName>
</protein>
<evidence type="ECO:0000256" key="7">
    <source>
        <dbReference type="ARBA" id="ARBA00022691"/>
    </source>
</evidence>
<evidence type="ECO:0000256" key="6">
    <source>
        <dbReference type="ARBA" id="ARBA00022679"/>
    </source>
</evidence>
<dbReference type="EC" id="2.1.1.233" evidence="3"/>
<evidence type="ECO:0000256" key="2">
    <source>
        <dbReference type="ARBA" id="ARBA00010703"/>
    </source>
</evidence>
<feature type="region of interest" description="Disordered" evidence="10">
    <location>
        <begin position="184"/>
        <end position="206"/>
    </location>
</feature>
<evidence type="ECO:0000256" key="8">
    <source>
        <dbReference type="ARBA" id="ARBA00029681"/>
    </source>
</evidence>
<evidence type="ECO:0000313" key="13">
    <source>
        <dbReference type="Proteomes" id="UP000825434"/>
    </source>
</evidence>
<keyword evidence="7" id="KW-0949">S-adenosyl-L-methionine</keyword>
<feature type="compositionally biased region" description="Acidic residues" evidence="10">
    <location>
        <begin position="196"/>
        <end position="205"/>
    </location>
</feature>
<keyword evidence="6" id="KW-0808">Transferase</keyword>
<keyword evidence="13" id="KW-1185">Reference proteome</keyword>
<gene>
    <name evidence="12" type="ORF">CA3LBN_004035</name>
</gene>
<name>A0ABX8I9C9_9ASCO</name>
<evidence type="ECO:0000256" key="4">
    <source>
        <dbReference type="ARBA" id="ARBA00017497"/>
    </source>
</evidence>
<dbReference type="EMBL" id="CP076665">
    <property type="protein sequence ID" value="QWU89687.1"/>
    <property type="molecule type" value="Genomic_DNA"/>
</dbReference>
<evidence type="ECO:0000259" key="11">
    <source>
        <dbReference type="Pfam" id="PF08241"/>
    </source>
</evidence>
<evidence type="ECO:0000256" key="3">
    <source>
        <dbReference type="ARBA" id="ARBA00012834"/>
    </source>
</evidence>
<dbReference type="SUPFAM" id="SSF53335">
    <property type="entry name" value="S-adenosyl-L-methionine-dependent methyltransferases"/>
    <property type="match status" value="2"/>
</dbReference>
<reference evidence="12 13" key="1">
    <citation type="submission" date="2021-06" db="EMBL/GenBank/DDBJ databases">
        <title>Candida outbreak in Lebanon.</title>
        <authorList>
            <person name="Finianos M."/>
        </authorList>
    </citation>
    <scope>NUCLEOTIDE SEQUENCE [LARGE SCALE GENOMIC DNA]</scope>
    <source>
        <strain evidence="12">CA3LBN</strain>
    </source>
</reference>
<dbReference type="Pfam" id="PF08241">
    <property type="entry name" value="Methyltransf_11"/>
    <property type="match status" value="1"/>
</dbReference>
<evidence type="ECO:0000256" key="1">
    <source>
        <dbReference type="ARBA" id="ARBA00000724"/>
    </source>
</evidence>
<sequence length="607" mass="69601">MSVPSIPLETQEVPEEQEQQYVHEVYNEIASHFSSTRYKPWPIVEKFLSEQPDYSLGLDVGCGNGKYLGVNKSLFCIGSDRSDGLVECARVNSENKFNLAVADGLHLPHQNDRFDFAISIAVIHHFANEKRRIEAIEHILSKLRVGGKLLVYCWALEQEKSRRGYKEGDDQDILIPWVLQKKTPKKSKKEKRQNNDDEEQVEEQQPETKYRYYHLYRKGELVENAEKAGGKVVDHGYEKDNWWFHVGMLSPQEKKDKSIRATDLDALSCRHCANAKGYFVPPDLYIQDLLRSYEQNLQHCRGYTALSAGRTLRTLFKDPKYPLINRGTFFRTQSINTIVERFISSHDECQIISLGGGSDTRGFRVLQEHSKGVRYAEIDFIESAKIKKAAILSNRTIQSIVGVESDSVSIKDRASFESLDPEIHTSKYDLIALDLRKIEEHGSESVLKYVDQERPTLVISECVLCYLTPEDNEKVLGFCKSKFRNLAVLMYEPMGLGDAFGQTMEQNLISRGIDLHTFKKYPDLKSRETFFNQTLGFETVKSTDLAEVGGYTSNNLSWLSKDEVARATRIEMIDEVEEISLLLQHYCLIFAQTGKVPEKILDLKWLY</sequence>
<comment type="similarity">
    <text evidence="2">Belongs to the methyltransferase superfamily. LCMT family.</text>
</comment>
<accession>A0ABX8I9C9</accession>
<dbReference type="InterPro" id="IPR013216">
    <property type="entry name" value="Methyltransf_11"/>
</dbReference>
<dbReference type="Pfam" id="PF04072">
    <property type="entry name" value="LCM"/>
    <property type="match status" value="1"/>
</dbReference>
<feature type="domain" description="Methyltransferase type 11" evidence="11">
    <location>
        <begin position="58"/>
        <end position="150"/>
    </location>
</feature>
<evidence type="ECO:0000256" key="5">
    <source>
        <dbReference type="ARBA" id="ARBA00022603"/>
    </source>
</evidence>